<dbReference type="AlphaFoldDB" id="A0A6C0BSQ5"/>
<name>A0A6C0BSQ5_9ZZZZ</name>
<reference evidence="1" key="1">
    <citation type="journal article" date="2020" name="Nature">
        <title>Giant virus diversity and host interactions through global metagenomics.</title>
        <authorList>
            <person name="Schulz F."/>
            <person name="Roux S."/>
            <person name="Paez-Espino D."/>
            <person name="Jungbluth S."/>
            <person name="Walsh D.A."/>
            <person name="Denef V.J."/>
            <person name="McMahon K.D."/>
            <person name="Konstantinidis K.T."/>
            <person name="Eloe-Fadrosh E.A."/>
            <person name="Kyrpides N.C."/>
            <person name="Woyke T."/>
        </authorList>
    </citation>
    <scope>NUCLEOTIDE SEQUENCE</scope>
    <source>
        <strain evidence="1">GVMAG-M-3300018428-35</strain>
    </source>
</reference>
<dbReference type="EMBL" id="MN739250">
    <property type="protein sequence ID" value="QHS95427.1"/>
    <property type="molecule type" value="Genomic_DNA"/>
</dbReference>
<evidence type="ECO:0000313" key="1">
    <source>
        <dbReference type="EMBL" id="QHS95427.1"/>
    </source>
</evidence>
<protein>
    <submittedName>
        <fullName evidence="1">Uncharacterized protein</fullName>
    </submittedName>
</protein>
<organism evidence="1">
    <name type="scientific">viral metagenome</name>
    <dbReference type="NCBI Taxonomy" id="1070528"/>
    <lineage>
        <taxon>unclassified sequences</taxon>
        <taxon>metagenomes</taxon>
        <taxon>organismal metagenomes</taxon>
    </lineage>
</organism>
<sequence length="84" mass="10246">MDDNNYLRMIANPYLLKKNKIKIVNKENEIDKILYNYLSKKYPKIYFKDHMYQKIIDNIDDNIREIIAKKVVDDIFNKFDLNTI</sequence>
<accession>A0A6C0BSQ5</accession>
<proteinExistence type="predicted"/>